<dbReference type="Gene3D" id="3.40.50.1820">
    <property type="entry name" value="alpha/beta hydrolase"/>
    <property type="match status" value="1"/>
</dbReference>
<dbReference type="PANTHER" id="PTHR43798:SF33">
    <property type="entry name" value="HYDROLASE, PUTATIVE (AFU_ORTHOLOGUE AFUA_2G14860)-RELATED"/>
    <property type="match status" value="1"/>
</dbReference>
<dbReference type="PRINTS" id="PR00412">
    <property type="entry name" value="EPOXHYDRLASE"/>
</dbReference>
<protein>
    <submittedName>
        <fullName evidence="2">Haloalkane dehalogenase</fullName>
    </submittedName>
</protein>
<dbReference type="InterPro" id="IPR050266">
    <property type="entry name" value="AB_hydrolase_sf"/>
</dbReference>
<dbReference type="Proteomes" id="UP000183200">
    <property type="component" value="Unassembled WGS sequence"/>
</dbReference>
<dbReference type="PANTHER" id="PTHR43798">
    <property type="entry name" value="MONOACYLGLYCEROL LIPASE"/>
    <property type="match status" value="1"/>
</dbReference>
<dbReference type="RefSeq" id="WP_074607887.1">
    <property type="nucleotide sequence ID" value="NZ_FNGY01000004.1"/>
</dbReference>
<dbReference type="EMBL" id="FNGY01000004">
    <property type="protein sequence ID" value="SDM58926.1"/>
    <property type="molecule type" value="Genomic_DNA"/>
</dbReference>
<dbReference type="OrthoDB" id="9799612at2"/>
<reference evidence="3" key="1">
    <citation type="submission" date="2016-10" db="EMBL/GenBank/DDBJ databases">
        <authorList>
            <person name="Varghese N."/>
            <person name="Submissions S."/>
        </authorList>
    </citation>
    <scope>NUCLEOTIDE SEQUENCE [LARGE SCALE GENOMIC DNA]</scope>
    <source>
        <strain evidence="3">DSM 19110</strain>
    </source>
</reference>
<feature type="domain" description="AB hydrolase-1" evidence="1">
    <location>
        <begin position="41"/>
        <end position="161"/>
    </location>
</feature>
<dbReference type="GO" id="GO:0016020">
    <property type="term" value="C:membrane"/>
    <property type="evidence" value="ECO:0007669"/>
    <property type="project" value="TreeGrafter"/>
</dbReference>
<dbReference type="STRING" id="430522.BFS30_21575"/>
<dbReference type="Pfam" id="PF00561">
    <property type="entry name" value="Abhydrolase_1"/>
    <property type="match status" value="1"/>
</dbReference>
<dbReference type="InterPro" id="IPR029058">
    <property type="entry name" value="AB_hydrolase_fold"/>
</dbReference>
<accession>A0A1G9UGA2</accession>
<dbReference type="AlphaFoldDB" id="A0A1G9UGA2"/>
<organism evidence="2 3">
    <name type="scientific">Pedobacter steynii</name>
    <dbReference type="NCBI Taxonomy" id="430522"/>
    <lineage>
        <taxon>Bacteria</taxon>
        <taxon>Pseudomonadati</taxon>
        <taxon>Bacteroidota</taxon>
        <taxon>Sphingobacteriia</taxon>
        <taxon>Sphingobacteriales</taxon>
        <taxon>Sphingobacteriaceae</taxon>
        <taxon>Pedobacter</taxon>
    </lineage>
</organism>
<dbReference type="NCBIfam" id="NF002938">
    <property type="entry name" value="PRK03592.1"/>
    <property type="match status" value="1"/>
</dbReference>
<evidence type="ECO:0000313" key="2">
    <source>
        <dbReference type="EMBL" id="SDM58926.1"/>
    </source>
</evidence>
<dbReference type="InterPro" id="IPR000073">
    <property type="entry name" value="AB_hydrolase_1"/>
</dbReference>
<keyword evidence="3" id="KW-1185">Reference proteome</keyword>
<gene>
    <name evidence="2" type="ORF">SAMN05421820_104164</name>
</gene>
<dbReference type="SUPFAM" id="SSF53474">
    <property type="entry name" value="alpha/beta-Hydrolases"/>
    <property type="match status" value="1"/>
</dbReference>
<evidence type="ECO:0000313" key="3">
    <source>
        <dbReference type="Proteomes" id="UP000183200"/>
    </source>
</evidence>
<dbReference type="GO" id="GO:0003824">
    <property type="term" value="F:catalytic activity"/>
    <property type="evidence" value="ECO:0007669"/>
    <property type="project" value="InterPro"/>
</dbReference>
<name>A0A1G9UGA2_9SPHI</name>
<evidence type="ECO:0000259" key="1">
    <source>
        <dbReference type="Pfam" id="PF00561"/>
    </source>
</evidence>
<proteinExistence type="predicted"/>
<dbReference type="InterPro" id="IPR000639">
    <property type="entry name" value="Epox_hydrolase-like"/>
</dbReference>
<sequence>MKHLPLIIAVTSTLLSQAAEKKHVNVLGKDIAYVETGTGDPIVFLHGNPTSSFLWRNIIPYVSHLGRCIAPDLIGMGDSEKISDPKSHTFAENSRYLDAFYEKLGIKKKITFVVHDWGSALAFDWASRHPEAVKGIAFMESITVPYKWEQMPPKGKEIFQALRSPEGEKMVLEQNSFLEVNIPLSHLIPLTKEVHDEYRRPFLVPGESRRPMLSWARQLPFYGEPSAFTAVATRYTAWLKKTKVPKLYIEADPGMSSPDAKQFCNSLPNTTKIVVKGLHYPQEDSPAEVGMALVTWLQGITPAK</sequence>